<proteinExistence type="predicted"/>
<reference evidence="2" key="1">
    <citation type="submission" date="2019-12" db="EMBL/GenBank/DDBJ databases">
        <authorList>
            <person name="Scholz U."/>
            <person name="Mascher M."/>
            <person name="Fiebig A."/>
        </authorList>
    </citation>
    <scope>NUCLEOTIDE SEQUENCE</scope>
</reference>
<dbReference type="EMBL" id="LR746275">
    <property type="protein sequence ID" value="CAA7406330.1"/>
    <property type="molecule type" value="Genomic_DNA"/>
</dbReference>
<evidence type="ECO:0000313" key="4">
    <source>
        <dbReference type="Proteomes" id="UP000663760"/>
    </source>
</evidence>
<name>A0A7I8JGW2_SPIIN</name>
<dbReference type="Pfam" id="PF25236">
    <property type="entry name" value="DUF7851"/>
    <property type="match status" value="1"/>
</dbReference>
<sequence>MEGENKRRGEETAESDAHFKVSSDVKGIRFGGQLVVKSFTVRRAVPVELLCLLSLPLSSPLPFPSATAYLPTSFTILARRAWQTLTLGMDDSKPKALLFVFESEDMKAAADRVWPPVIPLGEVDGKLLRGLVGCEMARFKLRKGCLTFYVYAVRRAGAAGFRRASDLRALLESVAAAKDFTDFAAMLSPLQRQRSITFSSPSAMAH</sequence>
<feature type="domain" description="DUF7851" evidence="1">
    <location>
        <begin position="14"/>
        <end position="197"/>
    </location>
</feature>
<dbReference type="PANTHER" id="PTHR36375">
    <property type="entry name" value="OS05G0459300 PROTEIN"/>
    <property type="match status" value="1"/>
</dbReference>
<protein>
    <recommendedName>
        <fullName evidence="1">DUF7851 domain-containing protein</fullName>
    </recommendedName>
</protein>
<evidence type="ECO:0000313" key="2">
    <source>
        <dbReference type="EMBL" id="CAA2630137.1"/>
    </source>
</evidence>
<evidence type="ECO:0000259" key="1">
    <source>
        <dbReference type="Pfam" id="PF25236"/>
    </source>
</evidence>
<dbReference type="EMBL" id="LR743599">
    <property type="protein sequence ID" value="CAA2630137.1"/>
    <property type="molecule type" value="Genomic_DNA"/>
</dbReference>
<accession>A0A7I8JGW2</accession>
<dbReference type="InterPro" id="IPR057173">
    <property type="entry name" value="DUF7851"/>
</dbReference>
<dbReference type="OrthoDB" id="736665at2759"/>
<dbReference type="Proteomes" id="UP000663760">
    <property type="component" value="Chromosome 12"/>
</dbReference>
<organism evidence="2">
    <name type="scientific">Spirodela intermedia</name>
    <name type="common">Intermediate duckweed</name>
    <dbReference type="NCBI Taxonomy" id="51605"/>
    <lineage>
        <taxon>Eukaryota</taxon>
        <taxon>Viridiplantae</taxon>
        <taxon>Streptophyta</taxon>
        <taxon>Embryophyta</taxon>
        <taxon>Tracheophyta</taxon>
        <taxon>Spermatophyta</taxon>
        <taxon>Magnoliopsida</taxon>
        <taxon>Liliopsida</taxon>
        <taxon>Araceae</taxon>
        <taxon>Lemnoideae</taxon>
        <taxon>Spirodela</taxon>
    </lineage>
</organism>
<dbReference type="PANTHER" id="PTHR36375:SF1">
    <property type="entry name" value="OS05G0459300 PROTEIN"/>
    <property type="match status" value="1"/>
</dbReference>
<dbReference type="AlphaFoldDB" id="A0A7I8JGW2"/>
<gene>
    <name evidence="2" type="ORF">SI7747_12015775</name>
    <name evidence="3" type="ORF">SI8410_12017008</name>
</gene>
<evidence type="ECO:0000313" key="3">
    <source>
        <dbReference type="EMBL" id="CAA7406330.1"/>
    </source>
</evidence>
<keyword evidence="4" id="KW-1185">Reference proteome</keyword>